<dbReference type="Proteomes" id="UP000276223">
    <property type="component" value="Unassembled WGS sequence"/>
</dbReference>
<dbReference type="InterPro" id="IPR045584">
    <property type="entry name" value="Pilin-like"/>
</dbReference>
<dbReference type="OrthoDB" id="5517427at2"/>
<keyword evidence="1" id="KW-0472">Membrane</keyword>
<reference evidence="2 3" key="1">
    <citation type="submission" date="2018-11" db="EMBL/GenBank/DDBJ databases">
        <title>Genomic Encyclopedia of Type Strains, Phase IV (KMG-IV): sequencing the most valuable type-strain genomes for metagenomic binning, comparative biology and taxonomic classification.</title>
        <authorList>
            <person name="Goeker M."/>
        </authorList>
    </citation>
    <scope>NUCLEOTIDE SEQUENCE [LARGE SCALE GENOMIC DNA]</scope>
    <source>
        <strain evidence="2 3">DSM 22027</strain>
    </source>
</reference>
<keyword evidence="1" id="KW-0812">Transmembrane</keyword>
<dbReference type="InterPro" id="IPR012902">
    <property type="entry name" value="N_methyl_site"/>
</dbReference>
<dbReference type="AlphaFoldDB" id="A0A3N1UPJ0"/>
<dbReference type="Pfam" id="PF07963">
    <property type="entry name" value="N_methyl"/>
    <property type="match status" value="1"/>
</dbReference>
<dbReference type="SUPFAM" id="SSF54523">
    <property type="entry name" value="Pili subunits"/>
    <property type="match status" value="1"/>
</dbReference>
<comment type="caution">
    <text evidence="2">The sequence shown here is derived from an EMBL/GenBank/DDBJ whole genome shotgun (WGS) entry which is preliminary data.</text>
</comment>
<gene>
    <name evidence="2" type="ORF">EDC27_2542</name>
</gene>
<dbReference type="RefSeq" id="WP_123291009.1">
    <property type="nucleotide sequence ID" value="NZ_RJVA01000014.1"/>
</dbReference>
<dbReference type="Gene3D" id="3.30.700.10">
    <property type="entry name" value="Glycoprotein, Type 4 Pilin"/>
    <property type="match status" value="1"/>
</dbReference>
<feature type="transmembrane region" description="Helical" evidence="1">
    <location>
        <begin position="12"/>
        <end position="31"/>
    </location>
</feature>
<keyword evidence="3" id="KW-1185">Reference proteome</keyword>
<accession>A0A3N1UPJ0</accession>
<dbReference type="EMBL" id="RJVA01000014">
    <property type="protein sequence ID" value="ROQ90660.1"/>
    <property type="molecule type" value="Genomic_DNA"/>
</dbReference>
<organism evidence="2 3">
    <name type="scientific">Desulfosoma caldarium</name>
    <dbReference type="NCBI Taxonomy" id="610254"/>
    <lineage>
        <taxon>Bacteria</taxon>
        <taxon>Pseudomonadati</taxon>
        <taxon>Thermodesulfobacteriota</taxon>
        <taxon>Syntrophobacteria</taxon>
        <taxon>Syntrophobacterales</taxon>
        <taxon>Syntrophobacteraceae</taxon>
        <taxon>Desulfosoma</taxon>
    </lineage>
</organism>
<evidence type="ECO:0000313" key="3">
    <source>
        <dbReference type="Proteomes" id="UP000276223"/>
    </source>
</evidence>
<evidence type="ECO:0000313" key="2">
    <source>
        <dbReference type="EMBL" id="ROQ90660.1"/>
    </source>
</evidence>
<sequence>MKGKGSDQRGFTIVELAIVLVIIGIILGAVLKGRELITNAKAHTLYNQYREIVGAIYTYYDRYGWYPGDDPKAGDRWSSTHSGNGDGLIVEQGEETCPAGYTGEGCLAWEHMRLAGILGGPKTYDPYEDLRAPEHVYGSYIIITYEFGKHIICFHDVPGRVAQMLEEHYDDGKYNKGNIWSIQNYYEHPNWRVPLCFDM</sequence>
<name>A0A3N1UPJ0_9BACT</name>
<evidence type="ECO:0000256" key="1">
    <source>
        <dbReference type="SAM" id="Phobius"/>
    </source>
</evidence>
<keyword evidence="1" id="KW-1133">Transmembrane helix</keyword>
<proteinExistence type="predicted"/>
<dbReference type="NCBIfam" id="TIGR02532">
    <property type="entry name" value="IV_pilin_GFxxxE"/>
    <property type="match status" value="1"/>
</dbReference>
<protein>
    <submittedName>
        <fullName evidence="2">Prepilin-type N-terminal cleavage/methylation domain-containing protein</fullName>
    </submittedName>
</protein>